<dbReference type="PANTHER" id="PTHR47926">
    <property type="entry name" value="PENTATRICOPEPTIDE REPEAT-CONTAINING PROTEIN"/>
    <property type="match status" value="1"/>
</dbReference>
<dbReference type="AlphaFoldDB" id="I3T9G0"/>
<dbReference type="PROSITE" id="PS51375">
    <property type="entry name" value="PPR"/>
    <property type="match status" value="2"/>
</dbReference>
<evidence type="ECO:0008006" key="5">
    <source>
        <dbReference type="Google" id="ProtNLM"/>
    </source>
</evidence>
<organism evidence="4">
    <name type="scientific">Lotus japonicus</name>
    <name type="common">Lotus corniculatus var. japonicus</name>
    <dbReference type="NCBI Taxonomy" id="34305"/>
    <lineage>
        <taxon>Eukaryota</taxon>
        <taxon>Viridiplantae</taxon>
        <taxon>Streptophyta</taxon>
        <taxon>Embryophyta</taxon>
        <taxon>Tracheophyta</taxon>
        <taxon>Spermatophyta</taxon>
        <taxon>Magnoliopsida</taxon>
        <taxon>eudicotyledons</taxon>
        <taxon>Gunneridae</taxon>
        <taxon>Pentapetalae</taxon>
        <taxon>rosids</taxon>
        <taxon>fabids</taxon>
        <taxon>Fabales</taxon>
        <taxon>Fabaceae</taxon>
        <taxon>Papilionoideae</taxon>
        <taxon>50 kb inversion clade</taxon>
        <taxon>NPAAA clade</taxon>
        <taxon>Hologalegina</taxon>
        <taxon>robinioid clade</taxon>
        <taxon>Loteae</taxon>
        <taxon>Lotus</taxon>
    </lineage>
</organism>
<dbReference type="InterPro" id="IPR046960">
    <property type="entry name" value="PPR_At4g14850-like_plant"/>
</dbReference>
<evidence type="ECO:0000256" key="3">
    <source>
        <dbReference type="SAM" id="MobiDB-lite"/>
    </source>
</evidence>
<dbReference type="Gene3D" id="1.25.40.10">
    <property type="entry name" value="Tetratricopeptide repeat domain"/>
    <property type="match status" value="1"/>
</dbReference>
<evidence type="ECO:0000313" key="4">
    <source>
        <dbReference type="EMBL" id="AFK49152.1"/>
    </source>
</evidence>
<dbReference type="PANTHER" id="PTHR47926:SF353">
    <property type="entry name" value="DYW DOMAIN-CONTAINING PROTEIN"/>
    <property type="match status" value="1"/>
</dbReference>
<accession>I3T9G0</accession>
<dbReference type="InterPro" id="IPR002885">
    <property type="entry name" value="PPR_rpt"/>
</dbReference>
<dbReference type="InterPro" id="IPR011990">
    <property type="entry name" value="TPR-like_helical_dom_sf"/>
</dbReference>
<feature type="region of interest" description="Disordered" evidence="3">
    <location>
        <begin position="40"/>
        <end position="68"/>
    </location>
</feature>
<keyword evidence="1" id="KW-0677">Repeat</keyword>
<protein>
    <recommendedName>
        <fullName evidence="5">Pentacotripeptide-repeat region of PRORP domain-containing protein</fullName>
    </recommendedName>
</protein>
<feature type="repeat" description="PPR" evidence="2">
    <location>
        <begin position="188"/>
        <end position="222"/>
    </location>
</feature>
<name>I3T9G0_LOTJA</name>
<evidence type="ECO:0000256" key="2">
    <source>
        <dbReference type="PROSITE-ProRule" id="PRU00708"/>
    </source>
</evidence>
<dbReference type="NCBIfam" id="TIGR00756">
    <property type="entry name" value="PPR"/>
    <property type="match status" value="1"/>
</dbReference>
<dbReference type="FunFam" id="1.25.40.10:FF:000344">
    <property type="entry name" value="Pentatricopeptide repeat-containing protein"/>
    <property type="match status" value="1"/>
</dbReference>
<reference evidence="4" key="1">
    <citation type="submission" date="2012-05" db="EMBL/GenBank/DDBJ databases">
        <authorList>
            <person name="Krishnakumar V."/>
            <person name="Cheung F."/>
            <person name="Xiao Y."/>
            <person name="Chan A."/>
            <person name="Moskal W.A."/>
            <person name="Town C.D."/>
        </authorList>
    </citation>
    <scope>NUCLEOTIDE SEQUENCE</scope>
</reference>
<dbReference type="GO" id="GO:0009451">
    <property type="term" value="P:RNA modification"/>
    <property type="evidence" value="ECO:0007669"/>
    <property type="project" value="InterPro"/>
</dbReference>
<proteinExistence type="evidence at transcript level"/>
<sequence length="276" mass="30087">MNLKLQASIASAVSLPRTRNSIVPSHLNFASSKPLCNYAAPDKLHPRRNGTSNSRSAHKAPHLQKANNNTSIEPKLKLDQSVHQNQDTPFAASSSNADLMSLCEEGKLNQALELMGHGAVADSSVYLALLKLCEDSGSLESGKRVHEFLKKSSFNGEVEVNNRLIGMYGKCGGMKDARRVFDKMPERNLSSWCLMISGYTVNGRGDDGLLVFQQMKQAGVEPDGETFALVLAACARAEAVEEGFMHFESMKEYGIAPCREHYLEVINILGNAGGEE</sequence>
<dbReference type="Pfam" id="PF01535">
    <property type="entry name" value="PPR"/>
    <property type="match status" value="3"/>
</dbReference>
<evidence type="ECO:0000256" key="1">
    <source>
        <dbReference type="ARBA" id="ARBA00022737"/>
    </source>
</evidence>
<dbReference type="GO" id="GO:0003723">
    <property type="term" value="F:RNA binding"/>
    <property type="evidence" value="ECO:0007669"/>
    <property type="project" value="InterPro"/>
</dbReference>
<dbReference type="EMBL" id="BT149358">
    <property type="protein sequence ID" value="AFK49152.1"/>
    <property type="molecule type" value="mRNA"/>
</dbReference>
<feature type="repeat" description="PPR" evidence="2">
    <location>
        <begin position="223"/>
        <end position="257"/>
    </location>
</feature>